<evidence type="ECO:0000256" key="7">
    <source>
        <dbReference type="ARBA" id="ARBA00022801"/>
    </source>
</evidence>
<feature type="region of interest" description="Disordered" evidence="16">
    <location>
        <begin position="1"/>
        <end position="20"/>
    </location>
</feature>
<evidence type="ECO:0000256" key="2">
    <source>
        <dbReference type="ARBA" id="ARBA00004286"/>
    </source>
</evidence>
<dbReference type="InterPro" id="IPR012340">
    <property type="entry name" value="NA-bd_OB-fold"/>
</dbReference>
<dbReference type="InterPro" id="IPR052469">
    <property type="entry name" value="MEIOB"/>
</dbReference>
<evidence type="ECO:0000256" key="13">
    <source>
        <dbReference type="ARBA" id="ARBA00055425"/>
    </source>
</evidence>
<dbReference type="InterPro" id="IPR056880">
    <property type="entry name" value="OB_MEIOB_N"/>
</dbReference>
<organism evidence="18 19">
    <name type="scientific">Patiria miniata</name>
    <name type="common">Bat star</name>
    <name type="synonym">Asterina miniata</name>
    <dbReference type="NCBI Taxonomy" id="46514"/>
    <lineage>
        <taxon>Eukaryota</taxon>
        <taxon>Metazoa</taxon>
        <taxon>Echinodermata</taxon>
        <taxon>Eleutherozoa</taxon>
        <taxon>Asterozoa</taxon>
        <taxon>Asteroidea</taxon>
        <taxon>Valvatacea</taxon>
        <taxon>Valvatida</taxon>
        <taxon>Asterinidae</taxon>
        <taxon>Patiria</taxon>
    </lineage>
</organism>
<dbReference type="FunFam" id="2.40.50.140:FF:000239">
    <property type="entry name" value="Meiosis specific with OB domains"/>
    <property type="match status" value="1"/>
</dbReference>
<dbReference type="GO" id="GO:0008310">
    <property type="term" value="F:single-stranded DNA 3'-5' DNA exonuclease activity"/>
    <property type="evidence" value="ECO:0007669"/>
    <property type="project" value="TreeGrafter"/>
</dbReference>
<keyword evidence="7" id="KW-0378">Hydrolase</keyword>
<dbReference type="Proteomes" id="UP000887568">
    <property type="component" value="Unplaced"/>
</dbReference>
<feature type="domain" description="MEIOB-like N-terminal" evidence="17">
    <location>
        <begin position="31"/>
        <end position="168"/>
    </location>
</feature>
<evidence type="ECO:0000313" key="19">
    <source>
        <dbReference type="Proteomes" id="UP000887568"/>
    </source>
</evidence>
<dbReference type="OrthoDB" id="9937820at2759"/>
<evidence type="ECO:0000256" key="15">
    <source>
        <dbReference type="ARBA" id="ARBA00073037"/>
    </source>
</evidence>
<evidence type="ECO:0000256" key="11">
    <source>
        <dbReference type="ARBA" id="ARBA00023254"/>
    </source>
</evidence>
<comment type="subcellular location">
    <subcellularLocation>
        <location evidence="2">Chromosome</location>
    </subcellularLocation>
    <subcellularLocation>
        <location evidence="3">Cytoplasm</location>
    </subcellularLocation>
    <subcellularLocation>
        <location evidence="1">Nucleus</location>
    </subcellularLocation>
</comment>
<keyword evidence="4" id="KW-0158">Chromosome</keyword>
<dbReference type="GeneID" id="119722647"/>
<evidence type="ECO:0000256" key="3">
    <source>
        <dbReference type="ARBA" id="ARBA00004496"/>
    </source>
</evidence>
<evidence type="ECO:0000256" key="1">
    <source>
        <dbReference type="ARBA" id="ARBA00004123"/>
    </source>
</evidence>
<evidence type="ECO:0000256" key="6">
    <source>
        <dbReference type="ARBA" id="ARBA00022722"/>
    </source>
</evidence>
<evidence type="ECO:0000256" key="14">
    <source>
        <dbReference type="ARBA" id="ARBA00064840"/>
    </source>
</evidence>
<dbReference type="GO" id="GO:0003697">
    <property type="term" value="F:single-stranded DNA binding"/>
    <property type="evidence" value="ECO:0007669"/>
    <property type="project" value="TreeGrafter"/>
</dbReference>
<dbReference type="EnsemblMetazoa" id="XM_038192872.1">
    <property type="protein sequence ID" value="XP_038048800.1"/>
    <property type="gene ID" value="LOC119722647"/>
</dbReference>
<evidence type="ECO:0000256" key="5">
    <source>
        <dbReference type="ARBA" id="ARBA00022490"/>
    </source>
</evidence>
<dbReference type="GO" id="GO:0000712">
    <property type="term" value="P:resolution of meiotic recombination intermediates"/>
    <property type="evidence" value="ECO:0007669"/>
    <property type="project" value="TreeGrafter"/>
</dbReference>
<dbReference type="GO" id="GO:0005737">
    <property type="term" value="C:cytoplasm"/>
    <property type="evidence" value="ECO:0007669"/>
    <property type="project" value="UniProtKB-SubCell"/>
</dbReference>
<keyword evidence="19" id="KW-1185">Reference proteome</keyword>
<reference evidence="18" key="1">
    <citation type="submission" date="2022-11" db="UniProtKB">
        <authorList>
            <consortium name="EnsemblMetazoa"/>
        </authorList>
    </citation>
    <scope>IDENTIFICATION</scope>
</reference>
<comment type="subunit">
    <text evidence="14">Component of a multiprotein complex with RPA2 and SPATA22. Interacts with SPATA22. Interacts with the complex BRME1:HSF2BP:BRCA2.</text>
</comment>
<keyword evidence="5" id="KW-0963">Cytoplasm</keyword>
<evidence type="ECO:0000256" key="8">
    <source>
        <dbReference type="ARBA" id="ARBA00022839"/>
    </source>
</evidence>
<name>A0A913ZCY8_PATMI</name>
<evidence type="ECO:0000256" key="10">
    <source>
        <dbReference type="ARBA" id="ARBA00023242"/>
    </source>
</evidence>
<evidence type="ECO:0000256" key="4">
    <source>
        <dbReference type="ARBA" id="ARBA00022454"/>
    </source>
</evidence>
<dbReference type="AlphaFoldDB" id="A0A913ZCY8"/>
<keyword evidence="11" id="KW-0469">Meiosis</keyword>
<keyword evidence="10" id="KW-0539">Nucleus</keyword>
<dbReference type="PANTHER" id="PTHR21166">
    <property type="entry name" value="CELL DIVISION CONTROL PROTEIN 24 OB DOMAIN-CONTAINING PROTEIN-RELATED"/>
    <property type="match status" value="1"/>
</dbReference>
<keyword evidence="9" id="KW-0238">DNA-binding</keyword>
<comment type="similarity">
    <text evidence="12">Belongs to the MEIOB family.</text>
</comment>
<sequence>MAWSGGFGNQETWPDGTRIQSNSLGAGHVNNGVIQLKDISPHAANTFIIGVVIAKQQPKSIPSKSDPSTDRGLLSFTLRDSPMDFINGTCWGSELYIRDLATKFKIGDIVEIRNPQIQSKQNTEQEERYRPWTPSQYQLTLSEKYSTLSLYGGWNVEIYNPLQHIPIRESDNYYTLADVIANGQSLHGEHINVMVLLKKNGIPKDIVTKTGKKMQRCEVKMYDETCHSFSLVLWDTDNIELVQRWIPNETVVFATDIMVKYDNFRSCMMGTVDSKTIFITNPDTREAHALFKFGQSRDPNEDQLDEDSSRPDTDLSNIKEVYKVDQIKCLAAERPDGSSGVDYGITYVFLAAFDIDNSSKNCVSMRCSSCKRRVDSTSFTCTNPNCPSSVSGQTETVMTFDILTDLSDATGTLSGCYLGGTQAEEMLQCTTDEFLHYTEQQKTDLKWRFLLERCKLYFKISRYGVNSSRRIVRILSCSLADPTEILPHL</sequence>
<dbReference type="FunFam" id="2.40.50.140:FF:000171">
    <property type="entry name" value="meiosis-specific with OB domain-containing protein isoform X1"/>
    <property type="match status" value="1"/>
</dbReference>
<keyword evidence="8" id="KW-0269">Exonuclease</keyword>
<protein>
    <recommendedName>
        <fullName evidence="15">Meiosis-specific with OB domain-containing protein</fullName>
    </recommendedName>
</protein>
<evidence type="ECO:0000256" key="12">
    <source>
        <dbReference type="ARBA" id="ARBA00038329"/>
    </source>
</evidence>
<dbReference type="RefSeq" id="XP_038048800.1">
    <property type="nucleotide sequence ID" value="XM_038192872.1"/>
</dbReference>
<dbReference type="OMA" id="IYLKFVV"/>
<keyword evidence="6" id="KW-0540">Nuclease</keyword>
<dbReference type="Gene3D" id="2.40.50.140">
    <property type="entry name" value="Nucleic acid-binding proteins"/>
    <property type="match status" value="2"/>
</dbReference>
<evidence type="ECO:0000256" key="9">
    <source>
        <dbReference type="ARBA" id="ARBA00023125"/>
    </source>
</evidence>
<dbReference type="GO" id="GO:0005694">
    <property type="term" value="C:chromosome"/>
    <property type="evidence" value="ECO:0007669"/>
    <property type="project" value="UniProtKB-SubCell"/>
</dbReference>
<evidence type="ECO:0000313" key="18">
    <source>
        <dbReference type="EnsemblMetazoa" id="XP_038048800.1"/>
    </source>
</evidence>
<proteinExistence type="inferred from homology"/>
<accession>A0A913ZCY8</accession>
<evidence type="ECO:0000256" key="16">
    <source>
        <dbReference type="SAM" id="MobiDB-lite"/>
    </source>
</evidence>
<dbReference type="GO" id="GO:0005634">
    <property type="term" value="C:nucleus"/>
    <property type="evidence" value="ECO:0007669"/>
    <property type="project" value="UniProtKB-SubCell"/>
</dbReference>
<dbReference type="Pfam" id="PF24903">
    <property type="entry name" value="OB_MEIOB_N"/>
    <property type="match status" value="1"/>
</dbReference>
<comment type="function">
    <text evidence="13">Single-stranded DNA-binding protein required for homologous recombination in meiosis I. Required for double strand breaks (DSBs) repair and crossover formation and promotion of faithful and complete synapsis. Not required for the initial loading of recombinases but required to maintain a proper number of RAD51 and DMC1 foci after the zygotene stage. May act by ensuring the stabilization of recombinases, which is required for successful homology search and meiotic recombination. Displays Single-stranded DNA 3'-5' exonuclease activity in vitro.</text>
</comment>
<dbReference type="PANTHER" id="PTHR21166:SF2">
    <property type="entry name" value="CELL DIVISION CONTROL PROTEIN 24 OB DOMAIN-CONTAINING PROTEIN-RELATED"/>
    <property type="match status" value="1"/>
</dbReference>
<evidence type="ECO:0000259" key="17">
    <source>
        <dbReference type="Pfam" id="PF24903"/>
    </source>
</evidence>
<dbReference type="FunFam" id="2.40.50.140:FF:000248">
    <property type="entry name" value="Meiosis specific with OB domains"/>
    <property type="match status" value="1"/>
</dbReference>
<dbReference type="SUPFAM" id="SSF50249">
    <property type="entry name" value="Nucleic acid-binding proteins"/>
    <property type="match status" value="2"/>
</dbReference>